<feature type="transmembrane region" description="Helical" evidence="1">
    <location>
        <begin position="6"/>
        <end position="28"/>
    </location>
</feature>
<keyword evidence="1" id="KW-0472">Membrane</keyword>
<sequence length="170" mass="19251">MYVRRVIFLLKFIGTILLIAAGSLCGLLESRKLILRERRLEDFLSFLQVMTTEIRFSQTHLDEIIRRHGEKFEFLKACAEKLEQGAAFLSVWREEASRAAGFNAEDRRLLQDFGVGLGTTDISGQLAHCELYTDLFQVRLKEARGQKEKKAKLYLLLGIFGGIAAALLLG</sequence>
<feature type="transmembrane region" description="Helical" evidence="1">
    <location>
        <begin position="151"/>
        <end position="169"/>
    </location>
</feature>
<keyword evidence="3" id="KW-1185">Reference proteome</keyword>
<evidence type="ECO:0000256" key="1">
    <source>
        <dbReference type="SAM" id="Phobius"/>
    </source>
</evidence>
<dbReference type="AlphaFoldDB" id="A0A328U9D2"/>
<reference evidence="2 3" key="1">
    <citation type="submission" date="2018-06" db="EMBL/GenBank/DDBJ databases">
        <title>Noncontiguous genome sequence of Ruminococcaceae bacterium ASD2818.</title>
        <authorList>
            <person name="Chaplin A.V."/>
            <person name="Sokolova S.R."/>
            <person name="Kochetkova T.O."/>
            <person name="Goltsov A.Y."/>
            <person name="Trofimov D.Y."/>
            <person name="Efimov B.A."/>
        </authorList>
    </citation>
    <scope>NUCLEOTIDE SEQUENCE [LARGE SCALE GENOMIC DNA]</scope>
    <source>
        <strain evidence="2 3">ASD2818</strain>
    </source>
</reference>
<name>A0A328U9D2_9FIRM</name>
<gene>
    <name evidence="2" type="ORF">DPQ25_12900</name>
</gene>
<dbReference type="Proteomes" id="UP000249377">
    <property type="component" value="Unassembled WGS sequence"/>
</dbReference>
<keyword evidence="1" id="KW-0812">Transmembrane</keyword>
<dbReference type="EMBL" id="QLYR01000012">
    <property type="protein sequence ID" value="RAQ22528.1"/>
    <property type="molecule type" value="Genomic_DNA"/>
</dbReference>
<organism evidence="2 3">
    <name type="scientific">Hydrogeniiclostridium mannosilyticum</name>
    <dbReference type="NCBI Taxonomy" id="2764322"/>
    <lineage>
        <taxon>Bacteria</taxon>
        <taxon>Bacillati</taxon>
        <taxon>Bacillota</taxon>
        <taxon>Clostridia</taxon>
        <taxon>Eubacteriales</taxon>
        <taxon>Acutalibacteraceae</taxon>
        <taxon>Hydrogeniiclostridium</taxon>
    </lineage>
</organism>
<comment type="caution">
    <text evidence="2">The sequence shown here is derived from an EMBL/GenBank/DDBJ whole genome shotgun (WGS) entry which is preliminary data.</text>
</comment>
<accession>A0A328U9D2</accession>
<protein>
    <submittedName>
        <fullName evidence="2">Stage III sporulation protein AB</fullName>
    </submittedName>
</protein>
<dbReference type="Pfam" id="PF09548">
    <property type="entry name" value="Spore_III_AB"/>
    <property type="match status" value="1"/>
</dbReference>
<evidence type="ECO:0000313" key="3">
    <source>
        <dbReference type="Proteomes" id="UP000249377"/>
    </source>
</evidence>
<proteinExistence type="predicted"/>
<evidence type="ECO:0000313" key="2">
    <source>
        <dbReference type="EMBL" id="RAQ22528.1"/>
    </source>
</evidence>
<keyword evidence="1" id="KW-1133">Transmembrane helix</keyword>
<dbReference type="InterPro" id="IPR014198">
    <property type="entry name" value="Spore_III_AB"/>
</dbReference>